<accession>A0A840NG49</accession>
<comment type="caution">
    <text evidence="2">The sequence shown here is derived from an EMBL/GenBank/DDBJ whole genome shotgun (WGS) entry which is preliminary data.</text>
</comment>
<sequence>MSTARHCCNRAIPGPATRPRRARSRASITSHVLPIRLDDQRPRIPLAPSPDVTQRADPRRRMRAPPALSRSPAAGRDTTSRNWTAEAHALRRLSALGLFGGERDHARVAPAKWPGRRPCPGNGVSPQAADGIHGTARTDGPCCPKPQNSSSAA</sequence>
<reference evidence="2 3" key="1">
    <citation type="submission" date="2020-08" db="EMBL/GenBank/DDBJ databases">
        <title>Sequencing the genomes of 1000 actinobacteria strains.</title>
        <authorList>
            <person name="Klenk H.-P."/>
        </authorList>
    </citation>
    <scope>NUCLEOTIDE SEQUENCE [LARGE SCALE GENOMIC DNA]</scope>
    <source>
        <strain evidence="2 3">DSM 45582</strain>
    </source>
</reference>
<dbReference type="AlphaFoldDB" id="A0A840NG49"/>
<organism evidence="2 3">
    <name type="scientific">Saccharopolyspora gloriosae</name>
    <dbReference type="NCBI Taxonomy" id="455344"/>
    <lineage>
        <taxon>Bacteria</taxon>
        <taxon>Bacillati</taxon>
        <taxon>Actinomycetota</taxon>
        <taxon>Actinomycetes</taxon>
        <taxon>Pseudonocardiales</taxon>
        <taxon>Pseudonocardiaceae</taxon>
        <taxon>Saccharopolyspora</taxon>
    </lineage>
</organism>
<name>A0A840NG49_9PSEU</name>
<dbReference type="EMBL" id="JACHIV010000001">
    <property type="protein sequence ID" value="MBB5069971.1"/>
    <property type="molecule type" value="Genomic_DNA"/>
</dbReference>
<feature type="region of interest" description="Disordered" evidence="1">
    <location>
        <begin position="109"/>
        <end position="153"/>
    </location>
</feature>
<protein>
    <submittedName>
        <fullName evidence="2">Uncharacterized protein</fullName>
    </submittedName>
</protein>
<dbReference type="Proteomes" id="UP000580474">
    <property type="component" value="Unassembled WGS sequence"/>
</dbReference>
<feature type="region of interest" description="Disordered" evidence="1">
    <location>
        <begin position="1"/>
        <end position="85"/>
    </location>
</feature>
<evidence type="ECO:0000313" key="3">
    <source>
        <dbReference type="Proteomes" id="UP000580474"/>
    </source>
</evidence>
<keyword evidence="3" id="KW-1185">Reference proteome</keyword>
<evidence type="ECO:0000256" key="1">
    <source>
        <dbReference type="SAM" id="MobiDB-lite"/>
    </source>
</evidence>
<gene>
    <name evidence="2" type="ORF">BJ969_003059</name>
</gene>
<evidence type="ECO:0000313" key="2">
    <source>
        <dbReference type="EMBL" id="MBB5069971.1"/>
    </source>
</evidence>
<proteinExistence type="predicted"/>
<feature type="compositionally biased region" description="Low complexity" evidence="1">
    <location>
        <begin position="64"/>
        <end position="76"/>
    </location>
</feature>